<dbReference type="InterPro" id="IPR017853">
    <property type="entry name" value="GH"/>
</dbReference>
<keyword evidence="7" id="KW-1185">Reference proteome</keyword>
<feature type="active site" description="Nucleophile" evidence="4">
    <location>
        <position position="293"/>
    </location>
</feature>
<organism evidence="6 7">
    <name type="scientific">Sulfidibacter corallicola</name>
    <dbReference type="NCBI Taxonomy" id="2818388"/>
    <lineage>
        <taxon>Bacteria</taxon>
        <taxon>Pseudomonadati</taxon>
        <taxon>Acidobacteriota</taxon>
        <taxon>Holophagae</taxon>
        <taxon>Acanthopleuribacterales</taxon>
        <taxon>Acanthopleuribacteraceae</taxon>
        <taxon>Sulfidibacter</taxon>
    </lineage>
</organism>
<dbReference type="InterPro" id="IPR022790">
    <property type="entry name" value="GH26_dom"/>
</dbReference>
<evidence type="ECO:0000256" key="1">
    <source>
        <dbReference type="ARBA" id="ARBA00007754"/>
    </source>
</evidence>
<dbReference type="PROSITE" id="PS51764">
    <property type="entry name" value="GH26"/>
    <property type="match status" value="1"/>
</dbReference>
<keyword evidence="2 4" id="KW-0378">Hydrolase</keyword>
<protein>
    <recommendedName>
        <fullName evidence="5">GH26 domain-containing protein</fullName>
    </recommendedName>
</protein>
<name>A0A8A4TKJ6_SULCO</name>
<evidence type="ECO:0000313" key="7">
    <source>
        <dbReference type="Proteomes" id="UP000663929"/>
    </source>
</evidence>
<dbReference type="InterPro" id="IPR000805">
    <property type="entry name" value="Glyco_hydro_26"/>
</dbReference>
<dbReference type="KEGG" id="scor:J3U87_29420"/>
<evidence type="ECO:0000256" key="3">
    <source>
        <dbReference type="ARBA" id="ARBA00023295"/>
    </source>
</evidence>
<dbReference type="Pfam" id="PF02156">
    <property type="entry name" value="Glyco_hydro_26"/>
    <property type="match status" value="1"/>
</dbReference>
<proteinExistence type="inferred from homology"/>
<feature type="domain" description="GH26" evidence="5">
    <location>
        <begin position="24"/>
        <end position="350"/>
    </location>
</feature>
<gene>
    <name evidence="6" type="ORF">J3U87_29420</name>
</gene>
<dbReference type="RefSeq" id="WP_237379355.1">
    <property type="nucleotide sequence ID" value="NZ_CP071793.1"/>
</dbReference>
<dbReference type="EMBL" id="CP071793">
    <property type="protein sequence ID" value="QTD49724.1"/>
    <property type="molecule type" value="Genomic_DNA"/>
</dbReference>
<feature type="active site" description="Proton donor" evidence="4">
    <location>
        <position position="180"/>
    </location>
</feature>
<dbReference type="PANTHER" id="PTHR40079:SF4">
    <property type="entry name" value="GH26 DOMAIN-CONTAINING PROTEIN-RELATED"/>
    <property type="match status" value="1"/>
</dbReference>
<dbReference type="Proteomes" id="UP000663929">
    <property type="component" value="Chromosome"/>
</dbReference>
<evidence type="ECO:0000256" key="2">
    <source>
        <dbReference type="ARBA" id="ARBA00022801"/>
    </source>
</evidence>
<comment type="similarity">
    <text evidence="1 4">Belongs to the glycosyl hydrolase 26 family.</text>
</comment>
<reference evidence="6" key="1">
    <citation type="submission" date="2021-03" db="EMBL/GenBank/DDBJ databases">
        <title>Acanthopleuribacteraceae sp. M133.</title>
        <authorList>
            <person name="Wang G."/>
        </authorList>
    </citation>
    <scope>NUCLEOTIDE SEQUENCE</scope>
    <source>
        <strain evidence="6">M133</strain>
    </source>
</reference>
<accession>A0A8A4TKJ6</accession>
<evidence type="ECO:0000259" key="5">
    <source>
        <dbReference type="PROSITE" id="PS51764"/>
    </source>
</evidence>
<dbReference type="PANTHER" id="PTHR40079">
    <property type="entry name" value="MANNAN ENDO-1,4-BETA-MANNOSIDASE E-RELATED"/>
    <property type="match status" value="1"/>
</dbReference>
<dbReference type="GO" id="GO:0006080">
    <property type="term" value="P:substituted mannan metabolic process"/>
    <property type="evidence" value="ECO:0007669"/>
    <property type="project" value="InterPro"/>
</dbReference>
<dbReference type="Gene3D" id="3.20.20.80">
    <property type="entry name" value="Glycosidases"/>
    <property type="match status" value="1"/>
</dbReference>
<sequence>MKLSNPQKLLFPLWLCVTACSISPEAVPVAADAPLVQDHAIAAKFLPPEGRILSIIGQDLEAVRDYTAAGKYPVPGGITNYFSLYLVRDPEKAYAGIGLDNDLNPVDAEADWWGSGPHSSWKAAREFEGSVLAIGLDITEKYAENGLARLVAGEFDPEIDKLGGFLKKVGKPVFLRIGYEFDGVWNEGYHNAAKYTDAWRRIVDRLREQKVDNVAYVWQGSSSPADDAIEGFFEPDLAQWYPGDKYVDWIGCSWFLLLEEAGTHEQVHTTQRQLLDQLLAFARKHNKPMMIAEAAPQGYFIEKKINANIADVVDGPAGEGVVDKRPEEIWNEWFVPFFAFVHENADVIRAVAYINCYWDQQPMWGPPYDSGLWGDSRVQADPLISERWLGEMKRTAWLHGGPSLFTRLGNDPQRTTK</sequence>
<evidence type="ECO:0000313" key="6">
    <source>
        <dbReference type="EMBL" id="QTD49724.1"/>
    </source>
</evidence>
<dbReference type="AlphaFoldDB" id="A0A8A4TKJ6"/>
<dbReference type="SUPFAM" id="SSF51445">
    <property type="entry name" value="(Trans)glycosidases"/>
    <property type="match status" value="1"/>
</dbReference>
<dbReference type="GO" id="GO:0016985">
    <property type="term" value="F:mannan endo-1,4-beta-mannosidase activity"/>
    <property type="evidence" value="ECO:0007669"/>
    <property type="project" value="InterPro"/>
</dbReference>
<evidence type="ECO:0000256" key="4">
    <source>
        <dbReference type="PROSITE-ProRule" id="PRU01100"/>
    </source>
</evidence>
<keyword evidence="3 4" id="KW-0326">Glycosidase</keyword>